<dbReference type="AlphaFoldDB" id="A0AAE8MI63"/>
<reference evidence="2" key="1">
    <citation type="submission" date="2018-03" db="EMBL/GenBank/DDBJ databases">
        <authorList>
            <person name="Guldener U."/>
        </authorList>
    </citation>
    <scope>NUCLEOTIDE SEQUENCE</scope>
</reference>
<gene>
    <name evidence="2" type="ORF">FTOL_11240</name>
</gene>
<keyword evidence="1" id="KW-1133">Transmembrane helix</keyword>
<keyword evidence="1" id="KW-0472">Membrane</keyword>
<comment type="caution">
    <text evidence="2">The sequence shown here is derived from an EMBL/GenBank/DDBJ whole genome shotgun (WGS) entry which is preliminary data.</text>
</comment>
<evidence type="ECO:0000256" key="1">
    <source>
        <dbReference type="SAM" id="Phobius"/>
    </source>
</evidence>
<evidence type="ECO:0000313" key="2">
    <source>
        <dbReference type="EMBL" id="SPJ85459.1"/>
    </source>
</evidence>
<keyword evidence="1" id="KW-0812">Transmembrane</keyword>
<accession>A0AAE8MI63</accession>
<dbReference type="Proteomes" id="UP001187734">
    <property type="component" value="Unassembled WGS sequence"/>
</dbReference>
<name>A0AAE8MI63_9HYPO</name>
<sequence>MPLPESIRRARNTLTQKDLFTRPPERLVLAPLVLSDDIPTTLRSGSVGLPESNNSSKLTTHDLHLSIPGELAQTNKGRDTQPTTVNNTFHYNPVNNIQLNNSRNTVSNYEACSTEPLPQGDAQRIIPYLPVSLQRIPFLFRGLSFLLRHGPTISVIVFIILAWLIANRYISLTSAFKTLIFAAKQIAFIVTFGKYTPSTFSDEHPVFIVPTPVAPVMPSAAVPTILVEPQGLIQSISDFRALLRALDDIPNAALFGRDIDDIIQLASYIGQISEEYAAGINEFQTKLGKIILSIHSEAWKLKQSSIADAKTLQHPPSLLSIVLAIISRVGLCQPPDTPRLILLDRWLTYQDLLQSAKCQLTTLRQTLDKTSIKEYSKTLLVQNGKLRNMLQSLIKRMRQYDPKDIRQAIESIGTANSIAELIRERFQRSHSAMLSVQEAIEANSQGIEDAQGLVAVQIEGLRSGYRRGTEEEFINEGREKLGMVLGEWEKKRALFQKK</sequence>
<evidence type="ECO:0000313" key="3">
    <source>
        <dbReference type="Proteomes" id="UP001187734"/>
    </source>
</evidence>
<feature type="transmembrane region" description="Helical" evidence="1">
    <location>
        <begin position="145"/>
        <end position="166"/>
    </location>
</feature>
<protein>
    <submittedName>
        <fullName evidence="2">Uncharacterized protein</fullName>
    </submittedName>
</protein>
<proteinExistence type="predicted"/>
<keyword evidence="3" id="KW-1185">Reference proteome</keyword>
<organism evidence="2 3">
    <name type="scientific">Fusarium torulosum</name>
    <dbReference type="NCBI Taxonomy" id="33205"/>
    <lineage>
        <taxon>Eukaryota</taxon>
        <taxon>Fungi</taxon>
        <taxon>Dikarya</taxon>
        <taxon>Ascomycota</taxon>
        <taxon>Pezizomycotina</taxon>
        <taxon>Sordariomycetes</taxon>
        <taxon>Hypocreomycetidae</taxon>
        <taxon>Hypocreales</taxon>
        <taxon>Nectriaceae</taxon>
        <taxon>Fusarium</taxon>
    </lineage>
</organism>
<dbReference type="EMBL" id="ONZP01000474">
    <property type="protein sequence ID" value="SPJ85459.1"/>
    <property type="molecule type" value="Genomic_DNA"/>
</dbReference>